<dbReference type="Proteomes" id="UP001243330">
    <property type="component" value="Unassembled WGS sequence"/>
</dbReference>
<proteinExistence type="predicted"/>
<feature type="compositionally biased region" description="Polar residues" evidence="1">
    <location>
        <begin position="71"/>
        <end position="86"/>
    </location>
</feature>
<feature type="region of interest" description="Disordered" evidence="1">
    <location>
        <begin position="43"/>
        <end position="142"/>
    </location>
</feature>
<sequence>MLQWVSRILQLVALSDLQTLRRLLDSSFIFYTSDCLREPGGSIQRRQMASMDRAEIQPKPSASRHLLSPWNHPQSTHESSKDSSTFHVEKEHPLEPFGGAPPTLIRAASMPPHTPKRNTTPYTGQSESQTPSHETVAKQEYDREISRRKNIEAELEAKDRKLAECEIKLKDSETSLVAVRKKWKEAATDLDKVKSSQQRGFYHMTDSELRDSVTRLRYNISRFAIQYFSGKLPGDTSVGKIVDSEDYEGWKDLSDVIGGRHITAEYIRSDRRRPHIIQALIWETIYMNVFGEALWAGEKMSKAFKELSKQLQKPANDKGSDHDIEACRRFCLWRAETAAMVVDSINSSKDAKERSKRALSKEIGSACRYTCEHIIPFTRLTKGLVDEVFDILQEAAKLDEAMKRQAVRFDWTFADLREPFNSNAMTLASGETWEADMDGVWVTTCPGLVRQGRSTGDEFETKTRLLSAEVSWIPSPRAGGSEQKFRRNRTM</sequence>
<organism evidence="2 3">
    <name type="scientific">Colletotrichum chrysophilum</name>
    <dbReference type="NCBI Taxonomy" id="1836956"/>
    <lineage>
        <taxon>Eukaryota</taxon>
        <taxon>Fungi</taxon>
        <taxon>Dikarya</taxon>
        <taxon>Ascomycota</taxon>
        <taxon>Pezizomycotina</taxon>
        <taxon>Sordariomycetes</taxon>
        <taxon>Hypocreomycetidae</taxon>
        <taxon>Glomerellales</taxon>
        <taxon>Glomerellaceae</taxon>
        <taxon>Colletotrichum</taxon>
        <taxon>Colletotrichum gloeosporioides species complex</taxon>
    </lineage>
</organism>
<keyword evidence="3" id="KW-1185">Reference proteome</keyword>
<reference evidence="2" key="1">
    <citation type="submission" date="2023-01" db="EMBL/GenBank/DDBJ databases">
        <title>Colletotrichum chrysophilum M932 genome sequence.</title>
        <authorList>
            <person name="Baroncelli R."/>
        </authorList>
    </citation>
    <scope>NUCLEOTIDE SEQUENCE</scope>
    <source>
        <strain evidence="2">M932</strain>
    </source>
</reference>
<feature type="compositionally biased region" description="Polar residues" evidence="1">
    <location>
        <begin position="117"/>
        <end position="133"/>
    </location>
</feature>
<accession>A0AAD9EJP4</accession>
<gene>
    <name evidence="2" type="ORF">CCHR01_03086</name>
</gene>
<comment type="caution">
    <text evidence="2">The sequence shown here is derived from an EMBL/GenBank/DDBJ whole genome shotgun (WGS) entry which is preliminary data.</text>
</comment>
<protein>
    <submittedName>
        <fullName evidence="2">Uncharacterized protein</fullName>
    </submittedName>
</protein>
<evidence type="ECO:0000313" key="2">
    <source>
        <dbReference type="EMBL" id="KAK1854234.1"/>
    </source>
</evidence>
<evidence type="ECO:0000313" key="3">
    <source>
        <dbReference type="Proteomes" id="UP001243330"/>
    </source>
</evidence>
<evidence type="ECO:0000256" key="1">
    <source>
        <dbReference type="SAM" id="MobiDB-lite"/>
    </source>
</evidence>
<dbReference type="AlphaFoldDB" id="A0AAD9EJP4"/>
<dbReference type="EMBL" id="JAQOWY010000040">
    <property type="protein sequence ID" value="KAK1854234.1"/>
    <property type="molecule type" value="Genomic_DNA"/>
</dbReference>
<name>A0AAD9EJP4_9PEZI</name>